<dbReference type="InterPro" id="IPR002397">
    <property type="entry name" value="Cyt_P450_B"/>
</dbReference>
<keyword evidence="4 7" id="KW-0560">Oxidoreductase</keyword>
<dbReference type="PANTHER" id="PTHR46696">
    <property type="entry name" value="P450, PUTATIVE (EUROFUNG)-RELATED"/>
    <property type="match status" value="1"/>
</dbReference>
<evidence type="ECO:0000256" key="1">
    <source>
        <dbReference type="ARBA" id="ARBA00010617"/>
    </source>
</evidence>
<dbReference type="PRINTS" id="PR00359">
    <property type="entry name" value="BP450"/>
</dbReference>
<dbReference type="Gene3D" id="1.10.630.10">
    <property type="entry name" value="Cytochrome P450"/>
    <property type="match status" value="1"/>
</dbReference>
<dbReference type="InterPro" id="IPR001128">
    <property type="entry name" value="Cyt_P450"/>
</dbReference>
<dbReference type="GO" id="GO:0004497">
    <property type="term" value="F:monooxygenase activity"/>
    <property type="evidence" value="ECO:0007669"/>
    <property type="project" value="UniProtKB-KW"/>
</dbReference>
<protein>
    <recommendedName>
        <fullName evidence="10">Cytochrome P450</fullName>
    </recommendedName>
</protein>
<dbReference type="Pfam" id="PF00067">
    <property type="entry name" value="p450"/>
    <property type="match status" value="1"/>
</dbReference>
<evidence type="ECO:0000256" key="3">
    <source>
        <dbReference type="ARBA" id="ARBA00022723"/>
    </source>
</evidence>
<dbReference type="InterPro" id="IPR036396">
    <property type="entry name" value="Cyt_P450_sf"/>
</dbReference>
<evidence type="ECO:0008006" key="10">
    <source>
        <dbReference type="Google" id="ProtNLM"/>
    </source>
</evidence>
<sequence length="413" mass="46891">MDKTIETPKLDFQPFQSPFTDNPYAYFAQVREEQPIFYSPTFNFWFVSRYDDVVRILKDHQAFTNAKAFASPSELIPEAKELLRDTMFGTESGGLIMADPPIHTRLRRPLTAAFSARRVAKLEPGVRELVSKLIDEFPKQGQVDIVEDFAHALPLHVVCHLFGIPQSENTKVRVLSDALIDLLNAAVTPEKQIEYATKTVELYKYVLDMLEDRKRNPQDDLPSALIQEVEKEQSQTTIAELADVLVSVLVAGFESTQYFMAAFIALLLKNVDWENLNEDPKHLNMLVEEGLRLCTPILGIMRYATQDVEVSGVTIPSGALVYTSLTSANYDEHHFAHADQFDPHREQNTRHATFGQGIHFCIGAPLARVEARIALEVLHQRLPHMRLVPNQPMEYRDGLVLRGLKHLWVEVGE</sequence>
<evidence type="ECO:0000256" key="7">
    <source>
        <dbReference type="RuleBase" id="RU000461"/>
    </source>
</evidence>
<dbReference type="AlphaFoldDB" id="A0A8J3MUA1"/>
<dbReference type="GO" id="GO:0005506">
    <property type="term" value="F:iron ion binding"/>
    <property type="evidence" value="ECO:0007669"/>
    <property type="project" value="InterPro"/>
</dbReference>
<keyword evidence="2 7" id="KW-0349">Heme</keyword>
<dbReference type="FunFam" id="1.10.630.10:FF:000018">
    <property type="entry name" value="Cytochrome P450 monooxygenase"/>
    <property type="match status" value="1"/>
</dbReference>
<keyword evidence="9" id="KW-1185">Reference proteome</keyword>
<evidence type="ECO:0000313" key="9">
    <source>
        <dbReference type="Proteomes" id="UP000612362"/>
    </source>
</evidence>
<evidence type="ECO:0000256" key="2">
    <source>
        <dbReference type="ARBA" id="ARBA00022617"/>
    </source>
</evidence>
<dbReference type="InterPro" id="IPR017972">
    <property type="entry name" value="Cyt_P450_CS"/>
</dbReference>
<keyword evidence="5 7" id="KW-0408">Iron</keyword>
<dbReference type="PANTHER" id="PTHR46696:SF6">
    <property type="entry name" value="P450, PUTATIVE (EUROFUNG)-RELATED"/>
    <property type="match status" value="1"/>
</dbReference>
<evidence type="ECO:0000256" key="6">
    <source>
        <dbReference type="ARBA" id="ARBA00023033"/>
    </source>
</evidence>
<keyword evidence="6 7" id="KW-0503">Monooxygenase</keyword>
<dbReference type="SUPFAM" id="SSF48264">
    <property type="entry name" value="Cytochrome P450"/>
    <property type="match status" value="1"/>
</dbReference>
<dbReference type="Proteomes" id="UP000612362">
    <property type="component" value="Unassembled WGS sequence"/>
</dbReference>
<dbReference type="RefSeq" id="WP_220197210.1">
    <property type="nucleotide sequence ID" value="NZ_BNJF01000003.1"/>
</dbReference>
<accession>A0A8J3MUA1</accession>
<dbReference type="GO" id="GO:0016705">
    <property type="term" value="F:oxidoreductase activity, acting on paired donors, with incorporation or reduction of molecular oxygen"/>
    <property type="evidence" value="ECO:0007669"/>
    <property type="project" value="InterPro"/>
</dbReference>
<comment type="caution">
    <text evidence="8">The sequence shown here is derived from an EMBL/GenBank/DDBJ whole genome shotgun (WGS) entry which is preliminary data.</text>
</comment>
<organism evidence="8 9">
    <name type="scientific">Ktedonospora formicarum</name>
    <dbReference type="NCBI Taxonomy" id="2778364"/>
    <lineage>
        <taxon>Bacteria</taxon>
        <taxon>Bacillati</taxon>
        <taxon>Chloroflexota</taxon>
        <taxon>Ktedonobacteria</taxon>
        <taxon>Ktedonobacterales</taxon>
        <taxon>Ktedonobacteraceae</taxon>
        <taxon>Ktedonospora</taxon>
    </lineage>
</organism>
<proteinExistence type="inferred from homology"/>
<keyword evidence="3 7" id="KW-0479">Metal-binding</keyword>
<dbReference type="GO" id="GO:0020037">
    <property type="term" value="F:heme binding"/>
    <property type="evidence" value="ECO:0007669"/>
    <property type="project" value="InterPro"/>
</dbReference>
<dbReference type="EMBL" id="BNJF01000003">
    <property type="protein sequence ID" value="GHO47995.1"/>
    <property type="molecule type" value="Genomic_DNA"/>
</dbReference>
<evidence type="ECO:0000313" key="8">
    <source>
        <dbReference type="EMBL" id="GHO47995.1"/>
    </source>
</evidence>
<reference evidence="8" key="1">
    <citation type="submission" date="2020-10" db="EMBL/GenBank/DDBJ databases">
        <title>Taxonomic study of unclassified bacteria belonging to the class Ktedonobacteria.</title>
        <authorList>
            <person name="Yabe S."/>
            <person name="Wang C.M."/>
            <person name="Zheng Y."/>
            <person name="Sakai Y."/>
            <person name="Cavaletti L."/>
            <person name="Monciardini P."/>
            <person name="Donadio S."/>
        </authorList>
    </citation>
    <scope>NUCLEOTIDE SEQUENCE</scope>
    <source>
        <strain evidence="8">SOSP1-1</strain>
    </source>
</reference>
<name>A0A8J3MUA1_9CHLR</name>
<evidence type="ECO:0000256" key="4">
    <source>
        <dbReference type="ARBA" id="ARBA00023002"/>
    </source>
</evidence>
<comment type="similarity">
    <text evidence="1 7">Belongs to the cytochrome P450 family.</text>
</comment>
<evidence type="ECO:0000256" key="5">
    <source>
        <dbReference type="ARBA" id="ARBA00023004"/>
    </source>
</evidence>
<dbReference type="PROSITE" id="PS00086">
    <property type="entry name" value="CYTOCHROME_P450"/>
    <property type="match status" value="1"/>
</dbReference>
<gene>
    <name evidence="8" type="ORF">KSX_61580</name>
</gene>